<organism evidence="2 3">
    <name type="scientific">Nitratifractor salsuginis (strain DSM 16511 / JCM 12458 / E9I37-1)</name>
    <dbReference type="NCBI Taxonomy" id="749222"/>
    <lineage>
        <taxon>Bacteria</taxon>
        <taxon>Pseudomonadati</taxon>
        <taxon>Campylobacterota</taxon>
        <taxon>Epsilonproteobacteria</taxon>
        <taxon>Campylobacterales</taxon>
        <taxon>Sulfurovaceae</taxon>
        <taxon>Nitratifractor</taxon>
    </lineage>
</organism>
<dbReference type="Pfam" id="PF22673">
    <property type="entry name" value="MCP-like_PDC_1"/>
    <property type="match status" value="1"/>
</dbReference>
<feature type="transmembrane region" description="Helical" evidence="1">
    <location>
        <begin position="202"/>
        <end position="222"/>
    </location>
</feature>
<protein>
    <submittedName>
        <fullName evidence="2">Cache domain protein</fullName>
    </submittedName>
</protein>
<evidence type="ECO:0000256" key="1">
    <source>
        <dbReference type="SAM" id="Phobius"/>
    </source>
</evidence>
<dbReference type="RefSeq" id="WP_013553712.1">
    <property type="nucleotide sequence ID" value="NC_014935.1"/>
</dbReference>
<keyword evidence="3" id="KW-1185">Reference proteome</keyword>
<dbReference type="Proteomes" id="UP000008633">
    <property type="component" value="Chromosome"/>
</dbReference>
<sequence>MKIQEIQEFAEIRTKARAYLCFIMERNLPNHLPGIELDDLVAGMKKISNEIGKVDAIYVLDPMGRQITNTVSIDPKFARKGAGENRSNRAYYYRVIKEKRCVLTDPYPSLGGNKLVVTAAYPIFNDKNELQYIVCVDITLEDILHMIHPTSIDSMIGRFNKGVYGAFSLALFAVALLLFVKAIDSFITYGMEFKEITVKDMFQSTILLTLSLAIFDLVKAIFEEEVLGAHRKHAEDDIHKTMVRFLGSIIIALAIEALMLVFKFAITDPNKLLYAVGLLLGITALMIGLSVYLRAINGHRKP</sequence>
<proteinExistence type="predicted"/>
<feature type="transmembrane region" description="Helical" evidence="1">
    <location>
        <begin position="272"/>
        <end position="293"/>
    </location>
</feature>
<dbReference type="OrthoDB" id="5338382at2"/>
<dbReference type="STRING" id="749222.Nitsa_0751"/>
<evidence type="ECO:0000313" key="3">
    <source>
        <dbReference type="Proteomes" id="UP000008633"/>
    </source>
</evidence>
<accession>E6X283</accession>
<evidence type="ECO:0000313" key="2">
    <source>
        <dbReference type="EMBL" id="ADV46018.1"/>
    </source>
</evidence>
<dbReference type="AlphaFoldDB" id="E6X283"/>
<dbReference type="eggNOG" id="ENOG502ZAF9">
    <property type="taxonomic scope" value="Bacteria"/>
</dbReference>
<dbReference type="Gene3D" id="3.30.450.20">
    <property type="entry name" value="PAS domain"/>
    <property type="match status" value="1"/>
</dbReference>
<dbReference type="CDD" id="cd18773">
    <property type="entry name" value="PDC1_HK_sensor"/>
    <property type="match status" value="1"/>
</dbReference>
<feature type="transmembrane region" description="Helical" evidence="1">
    <location>
        <begin position="163"/>
        <end position="182"/>
    </location>
</feature>
<keyword evidence="1" id="KW-0812">Transmembrane</keyword>
<feature type="transmembrane region" description="Helical" evidence="1">
    <location>
        <begin position="243"/>
        <end position="266"/>
    </location>
</feature>
<keyword evidence="1" id="KW-1133">Transmembrane helix</keyword>
<dbReference type="HOGENOM" id="CLU_076079_1_0_7"/>
<dbReference type="EMBL" id="CP002452">
    <property type="protein sequence ID" value="ADV46018.1"/>
    <property type="molecule type" value="Genomic_DNA"/>
</dbReference>
<gene>
    <name evidence="2" type="ordered locus">Nitsa_0751</name>
</gene>
<dbReference type="SUPFAM" id="SSF103190">
    <property type="entry name" value="Sensory domain-like"/>
    <property type="match status" value="1"/>
</dbReference>
<dbReference type="KEGG" id="nsa:Nitsa_0751"/>
<dbReference type="InterPro" id="IPR029151">
    <property type="entry name" value="Sensor-like_sf"/>
</dbReference>
<reference evidence="2 3" key="1">
    <citation type="journal article" date="2011" name="Stand. Genomic Sci.">
        <title>Complete genome sequence of Nitratifractor salsuginis type strain (E9I37-1).</title>
        <authorList>
            <person name="Anderson I."/>
            <person name="Sikorski J."/>
            <person name="Zeytun A."/>
            <person name="Nolan M."/>
            <person name="Lapidus A."/>
            <person name="Lucas S."/>
            <person name="Hammon N."/>
            <person name="Deshpande S."/>
            <person name="Cheng J.F."/>
            <person name="Tapia R."/>
            <person name="Han C."/>
            <person name="Goodwin L."/>
            <person name="Pitluck S."/>
            <person name="Liolios K."/>
            <person name="Pagani I."/>
            <person name="Ivanova N."/>
            <person name="Huntemann M."/>
            <person name="Mavromatis K."/>
            <person name="Ovchinikova G."/>
            <person name="Pati A."/>
            <person name="Chen A."/>
            <person name="Palaniappan K."/>
            <person name="Land M."/>
            <person name="Hauser L."/>
            <person name="Brambilla E.M."/>
            <person name="Ngatchou-Djao O.D."/>
            <person name="Rohde M."/>
            <person name="Tindall B.J."/>
            <person name="Goker M."/>
            <person name="Detter J.C."/>
            <person name="Woyke T."/>
            <person name="Bristow J."/>
            <person name="Eisen J.A."/>
            <person name="Markowitz V."/>
            <person name="Hugenholtz P."/>
            <person name="Klenk H.P."/>
            <person name="Kyrpides N.C."/>
        </authorList>
    </citation>
    <scope>NUCLEOTIDE SEQUENCE [LARGE SCALE GENOMIC DNA]</scope>
    <source>
        <strain evidence="3">DSM 16511 / JCM 12458 / E9I37-1</strain>
    </source>
</reference>
<keyword evidence="1" id="KW-0472">Membrane</keyword>
<name>E6X283_NITSE</name>
<reference evidence="3" key="2">
    <citation type="submission" date="2011-01" db="EMBL/GenBank/DDBJ databases">
        <title>The complete genome of Nitratifractor salsuginis DSM 16511.</title>
        <authorList>
            <consortium name="US DOE Joint Genome Institute (JGI-PGF)"/>
            <person name="Lucas S."/>
            <person name="Copeland A."/>
            <person name="Lapidus A."/>
            <person name="Bruce D."/>
            <person name="Goodwin L."/>
            <person name="Pitluck S."/>
            <person name="Kyrpides N."/>
            <person name="Mavromatis K."/>
            <person name="Ivanova N."/>
            <person name="Mikhailova N."/>
            <person name="Zeytun A."/>
            <person name="Detter J.C."/>
            <person name="Tapia R."/>
            <person name="Han C."/>
            <person name="Land M."/>
            <person name="Hauser L."/>
            <person name="Markowitz V."/>
            <person name="Cheng J.-F."/>
            <person name="Hugenholtz P."/>
            <person name="Woyke T."/>
            <person name="Wu D."/>
            <person name="Tindall B."/>
            <person name="Schuetze A."/>
            <person name="Brambilla E."/>
            <person name="Klenk H.-P."/>
            <person name="Eisen J.A."/>
        </authorList>
    </citation>
    <scope>NUCLEOTIDE SEQUENCE [LARGE SCALE GENOMIC DNA]</scope>
    <source>
        <strain evidence="3">DSM 16511 / JCM 12458 / E9I37-1</strain>
    </source>
</reference>